<proteinExistence type="predicted"/>
<organism evidence="1 2">
    <name type="scientific">Paenibacillus mesotrionivorans</name>
    <dbReference type="NCBI Taxonomy" id="3160968"/>
    <lineage>
        <taxon>Bacteria</taxon>
        <taxon>Bacillati</taxon>
        <taxon>Bacillota</taxon>
        <taxon>Bacilli</taxon>
        <taxon>Bacillales</taxon>
        <taxon>Paenibacillaceae</taxon>
        <taxon>Paenibacillus</taxon>
    </lineage>
</organism>
<dbReference type="Proteomes" id="UP001631969">
    <property type="component" value="Unassembled WGS sequence"/>
</dbReference>
<keyword evidence="2" id="KW-1185">Reference proteome</keyword>
<gene>
    <name evidence="1" type="ORF">ACI1P1_03450</name>
</gene>
<sequence>MSVYEAKAGEFQGETAVWLKAGKYEAAILPEYGGNLVAFRDVEKGYRFLHEPAEGGMEDFKAHPAIYGIPVLFPPNRYEDGKFPWNGKTYQLPVNSPRDNNHIHGFVHTIPWTVEHIGVHGTESVVTVAVQVREGHPVHQYLPFDFTIRLTYSLSAEGGLAQHLFIRNDGDVSMPCLLAFHTAVSVPFAPDSAAADYLVKVTIGERWEMSGRTLPTGGKLPLSAEETALQGEGVNPFAIPLDNHYTVKPQNGRNFMELTDKKEGITLVYDAGTSYKQWMLYNNGAREGFFCPEPQINLVNAPNTGLPAEEIGLFGLEPGEIWEERARLYVK</sequence>
<dbReference type="EMBL" id="JBJURJ010000002">
    <property type="protein sequence ID" value="MFM9327349.1"/>
    <property type="molecule type" value="Genomic_DNA"/>
</dbReference>
<protein>
    <submittedName>
        <fullName evidence="1">Aldose 1-epimerase</fullName>
    </submittedName>
</protein>
<name>A0ACC7NRL6_9BACL</name>
<accession>A0ACC7NRL6</accession>
<comment type="caution">
    <text evidence="1">The sequence shown here is derived from an EMBL/GenBank/DDBJ whole genome shotgun (WGS) entry which is preliminary data.</text>
</comment>
<evidence type="ECO:0000313" key="2">
    <source>
        <dbReference type="Proteomes" id="UP001631969"/>
    </source>
</evidence>
<evidence type="ECO:0000313" key="1">
    <source>
        <dbReference type="EMBL" id="MFM9327349.1"/>
    </source>
</evidence>
<reference evidence="1" key="1">
    <citation type="submission" date="2024-12" db="EMBL/GenBank/DDBJ databases">
        <authorList>
            <person name="Wu N."/>
        </authorList>
    </citation>
    <scope>NUCLEOTIDE SEQUENCE</scope>
    <source>
        <strain evidence="1">P15</strain>
    </source>
</reference>